<dbReference type="EMBL" id="GBXM01013775">
    <property type="protein sequence ID" value="JAH94802.1"/>
    <property type="molecule type" value="Transcribed_RNA"/>
</dbReference>
<name>A0A0E9WWJ7_ANGAN</name>
<protein>
    <submittedName>
        <fullName evidence="1">Uncharacterized protein</fullName>
    </submittedName>
</protein>
<accession>A0A0E9WWJ7</accession>
<reference evidence="1" key="1">
    <citation type="submission" date="2014-11" db="EMBL/GenBank/DDBJ databases">
        <authorList>
            <person name="Amaro Gonzalez C."/>
        </authorList>
    </citation>
    <scope>NUCLEOTIDE SEQUENCE</scope>
</reference>
<dbReference type="AlphaFoldDB" id="A0A0E9WWJ7"/>
<proteinExistence type="predicted"/>
<sequence length="55" mass="6513">MICEKRKYMETKSGTRISSREVHRALQAERTAVTLFYVCRLKMREFVFIVDSALL</sequence>
<reference evidence="1" key="2">
    <citation type="journal article" date="2015" name="Fish Shellfish Immunol.">
        <title>Early steps in the European eel (Anguilla anguilla)-Vibrio vulnificus interaction in the gills: Role of the RtxA13 toxin.</title>
        <authorList>
            <person name="Callol A."/>
            <person name="Pajuelo D."/>
            <person name="Ebbesson L."/>
            <person name="Teles M."/>
            <person name="MacKenzie S."/>
            <person name="Amaro C."/>
        </authorList>
    </citation>
    <scope>NUCLEOTIDE SEQUENCE</scope>
</reference>
<organism evidence="1">
    <name type="scientific">Anguilla anguilla</name>
    <name type="common">European freshwater eel</name>
    <name type="synonym">Muraena anguilla</name>
    <dbReference type="NCBI Taxonomy" id="7936"/>
    <lineage>
        <taxon>Eukaryota</taxon>
        <taxon>Metazoa</taxon>
        <taxon>Chordata</taxon>
        <taxon>Craniata</taxon>
        <taxon>Vertebrata</taxon>
        <taxon>Euteleostomi</taxon>
        <taxon>Actinopterygii</taxon>
        <taxon>Neopterygii</taxon>
        <taxon>Teleostei</taxon>
        <taxon>Anguilliformes</taxon>
        <taxon>Anguillidae</taxon>
        <taxon>Anguilla</taxon>
    </lineage>
</organism>
<evidence type="ECO:0000313" key="1">
    <source>
        <dbReference type="EMBL" id="JAH94802.1"/>
    </source>
</evidence>